<dbReference type="PATRIC" id="fig|1134510.3.peg.1622"/>
<sequence length="43" mass="5153">MFGDLVSSLSFFFFTVFMKVEKIDGFKPLIVQMHHDEKKRKPF</sequence>
<protein>
    <submittedName>
        <fullName evidence="1">Uncharacterized protein</fullName>
    </submittedName>
</protein>
<dbReference type="HOGENOM" id="CLU_3230174_0_0_5"/>
<dbReference type="Proteomes" id="UP000027015">
    <property type="component" value="Unassembled WGS sequence"/>
</dbReference>
<dbReference type="STRING" id="1134510.O9A_01417"/>
<evidence type="ECO:0000313" key="2">
    <source>
        <dbReference type="Proteomes" id="UP000027015"/>
    </source>
</evidence>
<reference evidence="1 2" key="1">
    <citation type="submission" date="2012-04" db="EMBL/GenBank/DDBJ databases">
        <title>The Genome Sequence of Bartonella koehlerae C-29.</title>
        <authorList>
            <consortium name="The Broad Institute Genome Sequencing Platform"/>
            <consortium name="The Broad Institute Genome Sequencing Center for Infectious Disease"/>
            <person name="Feldgarden M."/>
            <person name="Kirby J."/>
            <person name="Kosoy M."/>
            <person name="Birtles R."/>
            <person name="Probert W.S."/>
            <person name="Chiaraviglio L."/>
            <person name="Walker B."/>
            <person name="Young S.K."/>
            <person name="Zeng Q."/>
            <person name="Gargeya S."/>
            <person name="Fitzgerald M."/>
            <person name="Haas B."/>
            <person name="Abouelleil A."/>
            <person name="Alvarado L."/>
            <person name="Arachchi H.M."/>
            <person name="Berlin A.M."/>
            <person name="Chapman S.B."/>
            <person name="Goldberg J."/>
            <person name="Griggs A."/>
            <person name="Gujja S."/>
            <person name="Hansen M."/>
            <person name="Howarth C."/>
            <person name="Imamovic A."/>
            <person name="Larimer J."/>
            <person name="McCowen C."/>
            <person name="Montmayeur A."/>
            <person name="Murphy C."/>
            <person name="Neiman D."/>
            <person name="Pearson M."/>
            <person name="Priest M."/>
            <person name="Roberts A."/>
            <person name="Saif S."/>
            <person name="Shea T."/>
            <person name="Sisk P."/>
            <person name="Sykes S."/>
            <person name="Wortman J."/>
            <person name="Nusbaum C."/>
            <person name="Birren B."/>
        </authorList>
    </citation>
    <scope>NUCLEOTIDE SEQUENCE [LARGE SCALE GENOMIC DNA]</scope>
    <source>
        <strain evidence="1 2">C-29</strain>
    </source>
</reference>
<gene>
    <name evidence="1" type="ORF">O9A_01417</name>
</gene>
<proteinExistence type="predicted"/>
<dbReference type="AlphaFoldDB" id="A0A067WDQ9"/>
<evidence type="ECO:0000313" key="1">
    <source>
        <dbReference type="EMBL" id="KEC54027.1"/>
    </source>
</evidence>
<keyword evidence="2" id="KW-1185">Reference proteome</keyword>
<name>A0A067WDQ9_9HYPH</name>
<organism evidence="1 2">
    <name type="scientific">Bartonella koehlerae C-29</name>
    <dbReference type="NCBI Taxonomy" id="1134510"/>
    <lineage>
        <taxon>Bacteria</taxon>
        <taxon>Pseudomonadati</taxon>
        <taxon>Pseudomonadota</taxon>
        <taxon>Alphaproteobacteria</taxon>
        <taxon>Hyphomicrobiales</taxon>
        <taxon>Bartonellaceae</taxon>
        <taxon>Bartonella</taxon>
    </lineage>
</organism>
<dbReference type="EMBL" id="AHPL01000012">
    <property type="protein sequence ID" value="KEC54027.1"/>
    <property type="molecule type" value="Genomic_DNA"/>
</dbReference>
<accession>A0A067WDQ9</accession>
<comment type="caution">
    <text evidence="1">The sequence shown here is derived from an EMBL/GenBank/DDBJ whole genome shotgun (WGS) entry which is preliminary data.</text>
</comment>